<dbReference type="AlphaFoldDB" id="A0A8X6FYE9"/>
<reference evidence="1" key="1">
    <citation type="submission" date="2020-07" db="EMBL/GenBank/DDBJ databases">
        <title>Multicomponent nature underlies the extraordinary mechanical properties of spider dragline silk.</title>
        <authorList>
            <person name="Kono N."/>
            <person name="Nakamura H."/>
            <person name="Mori M."/>
            <person name="Yoshida Y."/>
            <person name="Ohtoshi R."/>
            <person name="Malay A.D."/>
            <person name="Moran D.A.P."/>
            <person name="Tomita M."/>
            <person name="Numata K."/>
            <person name="Arakawa K."/>
        </authorList>
    </citation>
    <scope>NUCLEOTIDE SEQUENCE</scope>
</reference>
<accession>A0A8X6FYE9</accession>
<dbReference type="EMBL" id="BMAO01013877">
    <property type="protein sequence ID" value="GFQ91493.1"/>
    <property type="molecule type" value="Genomic_DNA"/>
</dbReference>
<gene>
    <name evidence="1" type="ORF">TNCT_21141</name>
</gene>
<name>A0A8X6FYE9_TRICU</name>
<proteinExistence type="predicted"/>
<comment type="caution">
    <text evidence="1">The sequence shown here is derived from an EMBL/GenBank/DDBJ whole genome shotgun (WGS) entry which is preliminary data.</text>
</comment>
<dbReference type="Proteomes" id="UP000887116">
    <property type="component" value="Unassembled WGS sequence"/>
</dbReference>
<organism evidence="1 2">
    <name type="scientific">Trichonephila clavata</name>
    <name type="common">Joro spider</name>
    <name type="synonym">Nephila clavata</name>
    <dbReference type="NCBI Taxonomy" id="2740835"/>
    <lineage>
        <taxon>Eukaryota</taxon>
        <taxon>Metazoa</taxon>
        <taxon>Ecdysozoa</taxon>
        <taxon>Arthropoda</taxon>
        <taxon>Chelicerata</taxon>
        <taxon>Arachnida</taxon>
        <taxon>Araneae</taxon>
        <taxon>Araneomorphae</taxon>
        <taxon>Entelegynae</taxon>
        <taxon>Araneoidea</taxon>
        <taxon>Nephilidae</taxon>
        <taxon>Trichonephila</taxon>
    </lineage>
</organism>
<protein>
    <submittedName>
        <fullName evidence="1">Uncharacterized protein</fullName>
    </submittedName>
</protein>
<keyword evidence="2" id="KW-1185">Reference proteome</keyword>
<evidence type="ECO:0000313" key="2">
    <source>
        <dbReference type="Proteomes" id="UP000887116"/>
    </source>
</evidence>
<evidence type="ECO:0000313" key="1">
    <source>
        <dbReference type="EMBL" id="GFQ91493.1"/>
    </source>
</evidence>
<sequence length="173" mass="19544">MQRDMSLRKRKKQNNLRPVVHSTMIFKVCQALNIEIELIPEGTNTTWDALLNKRSKQNPTLPKVRSKMIFAICNALNIKVALSAMTEEDTGALKPKPKKKHLPVVHSKVVHKICQALGLHTKLNLADDFKSFKLPKKMKTNAFIPVVQSVAIFEFCKALNLKAILANPPQKLK</sequence>